<evidence type="ECO:0000256" key="2">
    <source>
        <dbReference type="SAM" id="MobiDB-lite"/>
    </source>
</evidence>
<evidence type="ECO:0000313" key="3">
    <source>
        <dbReference type="EMBL" id="MBA0611146.1"/>
    </source>
</evidence>
<protein>
    <submittedName>
        <fullName evidence="3">Uncharacterized protein</fullName>
    </submittedName>
</protein>
<organism evidence="3 4">
    <name type="scientific">Gossypium davidsonii</name>
    <name type="common">Davidson's cotton</name>
    <name type="synonym">Gossypium klotzschianum subsp. davidsonii</name>
    <dbReference type="NCBI Taxonomy" id="34287"/>
    <lineage>
        <taxon>Eukaryota</taxon>
        <taxon>Viridiplantae</taxon>
        <taxon>Streptophyta</taxon>
        <taxon>Embryophyta</taxon>
        <taxon>Tracheophyta</taxon>
        <taxon>Spermatophyta</taxon>
        <taxon>Magnoliopsida</taxon>
        <taxon>eudicotyledons</taxon>
        <taxon>Gunneridae</taxon>
        <taxon>Pentapetalae</taxon>
        <taxon>rosids</taxon>
        <taxon>malvids</taxon>
        <taxon>Malvales</taxon>
        <taxon>Malvaceae</taxon>
        <taxon>Malvoideae</taxon>
        <taxon>Gossypium</taxon>
    </lineage>
</organism>
<dbReference type="Proteomes" id="UP000593561">
    <property type="component" value="Unassembled WGS sequence"/>
</dbReference>
<evidence type="ECO:0000256" key="1">
    <source>
        <dbReference type="SAM" id="Coils"/>
    </source>
</evidence>
<dbReference type="PANTHER" id="PTHR36045">
    <property type="entry name" value="OS04G0558500 PROTEIN"/>
    <property type="match status" value="1"/>
</dbReference>
<sequence>MNPQADKLVRRITMVATVTASYFLLTADYGPEPNVLDPDMKETRIWYLETWMLDLYVLCLGSFGDLTDVVMYLCSIKKSILSAQSSLKEFIVGSSREEHQGSSQSSNNNAKEHPEFCVCAVLVVCTLYILLLKKEFQWRSFDYLLLMALNNKLKTLETRIGNGRAEAEPDSEEDLEELQSDVKEMAEKILEYRATIPDQLKTTLDSILSTQRPDLPRIDDGSEPGPSAQNNADSKEMNSDAEQRAEERIRSLKGKISSNISAMPVVLKRMKVCISRIEKLESCNGIIHPALKKRKLVDPMKLYFLN</sequence>
<evidence type="ECO:0000313" key="4">
    <source>
        <dbReference type="Proteomes" id="UP000593561"/>
    </source>
</evidence>
<feature type="compositionally biased region" description="Basic and acidic residues" evidence="2">
    <location>
        <begin position="233"/>
        <end position="250"/>
    </location>
</feature>
<feature type="region of interest" description="Disordered" evidence="2">
    <location>
        <begin position="211"/>
        <end position="252"/>
    </location>
</feature>
<reference evidence="3 4" key="1">
    <citation type="journal article" date="2019" name="Genome Biol. Evol.">
        <title>Insights into the evolution of the New World diploid cottons (Gossypium, subgenus Houzingenia) based on genome sequencing.</title>
        <authorList>
            <person name="Grover C.E."/>
            <person name="Arick M.A. 2nd"/>
            <person name="Thrash A."/>
            <person name="Conover J.L."/>
            <person name="Sanders W.S."/>
            <person name="Peterson D.G."/>
            <person name="Frelichowski J.E."/>
            <person name="Scheffler J.A."/>
            <person name="Scheffler B.E."/>
            <person name="Wendel J.F."/>
        </authorList>
    </citation>
    <scope>NUCLEOTIDE SEQUENCE [LARGE SCALE GENOMIC DNA]</scope>
    <source>
        <strain evidence="3">27</strain>
        <tissue evidence="3">Leaf</tissue>
    </source>
</reference>
<keyword evidence="1" id="KW-0175">Coiled coil</keyword>
<comment type="caution">
    <text evidence="3">The sequence shown here is derived from an EMBL/GenBank/DDBJ whole genome shotgun (WGS) entry which is preliminary data.</text>
</comment>
<dbReference type="AlphaFoldDB" id="A0A7J8RCS1"/>
<gene>
    <name evidence="3" type="ORF">Godav_011850</name>
</gene>
<dbReference type="EMBL" id="JABFAC010000004">
    <property type="protein sequence ID" value="MBA0611146.1"/>
    <property type="molecule type" value="Genomic_DNA"/>
</dbReference>
<keyword evidence="4" id="KW-1185">Reference proteome</keyword>
<proteinExistence type="predicted"/>
<accession>A0A7J8RCS1</accession>
<name>A0A7J8RCS1_GOSDV</name>
<dbReference type="PANTHER" id="PTHR36045:SF2">
    <property type="entry name" value="OS04G0558500 PROTEIN"/>
    <property type="match status" value="1"/>
</dbReference>
<feature type="coiled-coil region" evidence="1">
    <location>
        <begin position="146"/>
        <end position="195"/>
    </location>
</feature>